<feature type="domain" description="NAD-dependent epimerase/dehydratase" evidence="3">
    <location>
        <begin position="10"/>
        <end position="189"/>
    </location>
</feature>
<dbReference type="InterPro" id="IPR036291">
    <property type="entry name" value="NAD(P)-bd_dom_sf"/>
</dbReference>
<evidence type="ECO:0000259" key="3">
    <source>
        <dbReference type="Pfam" id="PF01370"/>
    </source>
</evidence>
<dbReference type="GO" id="GO:0016616">
    <property type="term" value="F:oxidoreductase activity, acting on the CH-OH group of donors, NAD or NADP as acceptor"/>
    <property type="evidence" value="ECO:0007669"/>
    <property type="project" value="TreeGrafter"/>
</dbReference>
<dbReference type="SUPFAM" id="SSF51735">
    <property type="entry name" value="NAD(P)-binding Rossmann-fold domains"/>
    <property type="match status" value="1"/>
</dbReference>
<dbReference type="Proteomes" id="UP000319257">
    <property type="component" value="Unassembled WGS sequence"/>
</dbReference>
<dbReference type="EMBL" id="SKBQ01000059">
    <property type="protein sequence ID" value="TPX10321.1"/>
    <property type="molecule type" value="Genomic_DNA"/>
</dbReference>
<evidence type="ECO:0000256" key="2">
    <source>
        <dbReference type="ARBA" id="ARBA00023445"/>
    </source>
</evidence>
<evidence type="ECO:0000313" key="5">
    <source>
        <dbReference type="Proteomes" id="UP000319257"/>
    </source>
</evidence>
<dbReference type="Gene3D" id="3.40.50.720">
    <property type="entry name" value="NAD(P)-binding Rossmann-like Domain"/>
    <property type="match status" value="1"/>
</dbReference>
<comment type="similarity">
    <text evidence="2">Belongs to the NAD(P)-dependent epimerase/dehydratase family. Dihydroflavonol-4-reductase subfamily.</text>
</comment>
<dbReference type="GeneID" id="41976173"/>
<reference evidence="4 5" key="1">
    <citation type="submission" date="2019-06" db="EMBL/GenBank/DDBJ databases">
        <title>Draft genome sequence of the filamentous fungus Phialemoniopsis curvata isolated from diesel fuel.</title>
        <authorList>
            <person name="Varaljay V.A."/>
            <person name="Lyon W.J."/>
            <person name="Crouch A.L."/>
            <person name="Drake C.E."/>
            <person name="Hollomon J.M."/>
            <person name="Nadeau L.J."/>
            <person name="Nunn H.S."/>
            <person name="Stevenson B.S."/>
            <person name="Bojanowski C.L."/>
            <person name="Crookes-Goodson W.J."/>
        </authorList>
    </citation>
    <scope>NUCLEOTIDE SEQUENCE [LARGE SCALE GENOMIC DNA]</scope>
    <source>
        <strain evidence="4 5">D216</strain>
    </source>
</reference>
<accession>A0A507AZP1</accession>
<sequence>MSSVPPGGLILVTGANGYFASVTIKVFLERGYRVRGTVRNIESSAWMKAYFGSGFELVEVLDIYRPGAFDKAVKGVSGIAHTAMNMSMDPYNQGIIEDTVRSYLELLEAAAKEPSVQSIAVTSSLSACVLPTTGVPYKINAETWNEAAIEQTARPWDRKGNSRWHGIKLYAASKARGEQEAFAWVREHKPPFSFNTVVPNVAWGIAISPENMGYRSSAAVMDAVVKGYPAAPSILPSQWYIDIEDAALLQLGALTLPEVKGERLFAFAGRYSWTQILEILHRRYPDKVLLKSVDETAVDAMEVDNARCVEILKMMGKEGGFTSLEDTLVKAVDTILENQSKNVPKTTIDLYYENLNIESSKK</sequence>
<dbReference type="Pfam" id="PF01370">
    <property type="entry name" value="Epimerase"/>
    <property type="match status" value="1"/>
</dbReference>
<dbReference type="STRING" id="1093900.A0A507AZP1"/>
<dbReference type="AlphaFoldDB" id="A0A507AZP1"/>
<dbReference type="PANTHER" id="PTHR10366">
    <property type="entry name" value="NAD DEPENDENT EPIMERASE/DEHYDRATASE"/>
    <property type="match status" value="1"/>
</dbReference>
<evidence type="ECO:0000313" key="4">
    <source>
        <dbReference type="EMBL" id="TPX10321.1"/>
    </source>
</evidence>
<evidence type="ECO:0000256" key="1">
    <source>
        <dbReference type="ARBA" id="ARBA00023002"/>
    </source>
</evidence>
<gene>
    <name evidence="4" type="ORF">E0L32_008726</name>
</gene>
<dbReference type="RefSeq" id="XP_030992032.1">
    <property type="nucleotide sequence ID" value="XM_031143612.1"/>
</dbReference>
<organism evidence="4 5">
    <name type="scientific">Thyridium curvatum</name>
    <dbReference type="NCBI Taxonomy" id="1093900"/>
    <lineage>
        <taxon>Eukaryota</taxon>
        <taxon>Fungi</taxon>
        <taxon>Dikarya</taxon>
        <taxon>Ascomycota</taxon>
        <taxon>Pezizomycotina</taxon>
        <taxon>Sordariomycetes</taxon>
        <taxon>Sordariomycetidae</taxon>
        <taxon>Thyridiales</taxon>
        <taxon>Thyridiaceae</taxon>
        <taxon>Thyridium</taxon>
    </lineage>
</organism>
<keyword evidence="5" id="KW-1185">Reference proteome</keyword>
<name>A0A507AZP1_9PEZI</name>
<dbReference type="InParanoid" id="A0A507AZP1"/>
<protein>
    <recommendedName>
        <fullName evidence="3">NAD-dependent epimerase/dehydratase domain-containing protein</fullName>
    </recommendedName>
</protein>
<comment type="caution">
    <text evidence="4">The sequence shown here is derived from an EMBL/GenBank/DDBJ whole genome shotgun (WGS) entry which is preliminary data.</text>
</comment>
<dbReference type="PANTHER" id="PTHR10366:SF562">
    <property type="entry name" value="ALDEHYDE REDUCTASE II (AFU_ORTHOLOGUE AFUA_1G11360)"/>
    <property type="match status" value="1"/>
</dbReference>
<keyword evidence="1" id="KW-0560">Oxidoreductase</keyword>
<proteinExistence type="inferred from homology"/>
<dbReference type="InterPro" id="IPR001509">
    <property type="entry name" value="Epimerase_deHydtase"/>
</dbReference>
<dbReference type="OrthoDB" id="2735536at2759"/>
<dbReference type="InterPro" id="IPR050425">
    <property type="entry name" value="NAD(P)_dehydrat-like"/>
</dbReference>